<dbReference type="Proteomes" id="UP000735302">
    <property type="component" value="Unassembled WGS sequence"/>
</dbReference>
<reference evidence="2 3" key="1">
    <citation type="journal article" date="2021" name="Elife">
        <title>Chloroplast acquisition without the gene transfer in kleptoplastic sea slugs, Plakobranchus ocellatus.</title>
        <authorList>
            <person name="Maeda T."/>
            <person name="Takahashi S."/>
            <person name="Yoshida T."/>
            <person name="Shimamura S."/>
            <person name="Takaki Y."/>
            <person name="Nagai Y."/>
            <person name="Toyoda A."/>
            <person name="Suzuki Y."/>
            <person name="Arimoto A."/>
            <person name="Ishii H."/>
            <person name="Satoh N."/>
            <person name="Nishiyama T."/>
            <person name="Hasebe M."/>
            <person name="Maruyama T."/>
            <person name="Minagawa J."/>
            <person name="Obokata J."/>
            <person name="Shigenobu S."/>
        </authorList>
    </citation>
    <scope>NUCLEOTIDE SEQUENCE [LARGE SCALE GENOMIC DNA]</scope>
</reference>
<protein>
    <submittedName>
        <fullName evidence="2">Uncharacterized protein</fullName>
    </submittedName>
</protein>
<evidence type="ECO:0000313" key="3">
    <source>
        <dbReference type="Proteomes" id="UP000735302"/>
    </source>
</evidence>
<dbReference type="AlphaFoldDB" id="A0AAV4C2G1"/>
<organism evidence="2 3">
    <name type="scientific">Plakobranchus ocellatus</name>
    <dbReference type="NCBI Taxonomy" id="259542"/>
    <lineage>
        <taxon>Eukaryota</taxon>
        <taxon>Metazoa</taxon>
        <taxon>Spiralia</taxon>
        <taxon>Lophotrochozoa</taxon>
        <taxon>Mollusca</taxon>
        <taxon>Gastropoda</taxon>
        <taxon>Heterobranchia</taxon>
        <taxon>Euthyneura</taxon>
        <taxon>Panpulmonata</taxon>
        <taxon>Sacoglossa</taxon>
        <taxon>Placobranchoidea</taxon>
        <taxon>Plakobranchidae</taxon>
        <taxon>Plakobranchus</taxon>
    </lineage>
</organism>
<dbReference type="EMBL" id="BLXT01005763">
    <property type="protein sequence ID" value="GFO25608.1"/>
    <property type="molecule type" value="Genomic_DNA"/>
</dbReference>
<proteinExistence type="predicted"/>
<comment type="caution">
    <text evidence="2">The sequence shown here is derived from an EMBL/GenBank/DDBJ whole genome shotgun (WGS) entry which is preliminary data.</text>
</comment>
<sequence length="90" mass="9486">MSVWKSLEAGEPLKPSTMAVKVGQVVSVWRSLEAGEPLKPSMMGVKVDQGAGGGVRTPGRRIPADIRADSLATVPPTRDGWLRTSSTSVV</sequence>
<evidence type="ECO:0000256" key="1">
    <source>
        <dbReference type="SAM" id="MobiDB-lite"/>
    </source>
</evidence>
<accession>A0AAV4C2G1</accession>
<name>A0AAV4C2G1_9GAST</name>
<evidence type="ECO:0000313" key="2">
    <source>
        <dbReference type="EMBL" id="GFO25608.1"/>
    </source>
</evidence>
<keyword evidence="3" id="KW-1185">Reference proteome</keyword>
<feature type="region of interest" description="Disordered" evidence="1">
    <location>
        <begin position="40"/>
        <end position="61"/>
    </location>
</feature>
<gene>
    <name evidence="2" type="ORF">PoB_005211300</name>
</gene>